<proteinExistence type="predicted"/>
<keyword evidence="3" id="KW-1185">Reference proteome</keyword>
<evidence type="ECO:0000313" key="2">
    <source>
        <dbReference type="EnsemblMetazoa" id="PPAI005953-PA"/>
    </source>
</evidence>
<sequence length="72" mass="7919">MESCFPPLAGLSLRSGSGTNSKSQKNRHSTGGTPKDNLGVDHKDYLPKLEVLQDLDLYYIRQIACSLKQPSI</sequence>
<accession>A0A1B0DDI2</accession>
<dbReference type="EMBL" id="AJVK01014501">
    <property type="status" value="NOT_ANNOTATED_CDS"/>
    <property type="molecule type" value="Genomic_DNA"/>
</dbReference>
<dbReference type="Proteomes" id="UP000092462">
    <property type="component" value="Unassembled WGS sequence"/>
</dbReference>
<dbReference type="EnsemblMetazoa" id="PPAI005953-RA">
    <property type="protein sequence ID" value="PPAI005953-PA"/>
    <property type="gene ID" value="PPAI005953"/>
</dbReference>
<organism evidence="2 3">
    <name type="scientific">Phlebotomus papatasi</name>
    <name type="common">Sandfly</name>
    <dbReference type="NCBI Taxonomy" id="29031"/>
    <lineage>
        <taxon>Eukaryota</taxon>
        <taxon>Metazoa</taxon>
        <taxon>Ecdysozoa</taxon>
        <taxon>Arthropoda</taxon>
        <taxon>Hexapoda</taxon>
        <taxon>Insecta</taxon>
        <taxon>Pterygota</taxon>
        <taxon>Neoptera</taxon>
        <taxon>Endopterygota</taxon>
        <taxon>Diptera</taxon>
        <taxon>Nematocera</taxon>
        <taxon>Psychodoidea</taxon>
        <taxon>Psychodidae</taxon>
        <taxon>Phlebotomus</taxon>
        <taxon>Phlebotomus</taxon>
    </lineage>
</organism>
<protein>
    <submittedName>
        <fullName evidence="2">Uncharacterized protein</fullName>
    </submittedName>
</protein>
<name>A0A1B0DDI2_PHLPP</name>
<reference evidence="2" key="1">
    <citation type="submission" date="2022-08" db="UniProtKB">
        <authorList>
            <consortium name="EnsemblMetazoa"/>
        </authorList>
    </citation>
    <scope>IDENTIFICATION</scope>
    <source>
        <strain evidence="2">Israel</strain>
    </source>
</reference>
<evidence type="ECO:0000313" key="3">
    <source>
        <dbReference type="Proteomes" id="UP000092462"/>
    </source>
</evidence>
<dbReference type="VEuPathDB" id="VectorBase:PPAPM1_000464"/>
<evidence type="ECO:0000256" key="1">
    <source>
        <dbReference type="SAM" id="MobiDB-lite"/>
    </source>
</evidence>
<feature type="compositionally biased region" description="Polar residues" evidence="1">
    <location>
        <begin position="14"/>
        <end position="23"/>
    </location>
</feature>
<dbReference type="AlphaFoldDB" id="A0A1B0DDI2"/>
<dbReference type="VEuPathDB" id="VectorBase:PPAI005953"/>
<feature type="region of interest" description="Disordered" evidence="1">
    <location>
        <begin position="1"/>
        <end position="41"/>
    </location>
</feature>